<dbReference type="InterPro" id="IPR027417">
    <property type="entry name" value="P-loop_NTPase"/>
</dbReference>
<dbReference type="Proteomes" id="UP000632222">
    <property type="component" value="Unassembled WGS sequence"/>
</dbReference>
<dbReference type="InterPro" id="IPR003593">
    <property type="entry name" value="AAA+_ATPase"/>
</dbReference>
<protein>
    <submittedName>
        <fullName evidence="5">ABC transporter ATP-binding protein</fullName>
    </submittedName>
</protein>
<evidence type="ECO:0000259" key="4">
    <source>
        <dbReference type="PROSITE" id="PS50893"/>
    </source>
</evidence>
<keyword evidence="3 5" id="KW-0067">ATP-binding</keyword>
<dbReference type="InterPro" id="IPR017871">
    <property type="entry name" value="ABC_transporter-like_CS"/>
</dbReference>
<keyword evidence="2" id="KW-0547">Nucleotide-binding</keyword>
<dbReference type="PROSITE" id="PS00211">
    <property type="entry name" value="ABC_TRANSPORTER_1"/>
    <property type="match status" value="1"/>
</dbReference>
<keyword evidence="6" id="KW-1185">Reference proteome</keyword>
<dbReference type="InterPro" id="IPR051782">
    <property type="entry name" value="ABC_Transporter_VariousFunc"/>
</dbReference>
<evidence type="ECO:0000256" key="2">
    <source>
        <dbReference type="ARBA" id="ARBA00022741"/>
    </source>
</evidence>
<evidence type="ECO:0000313" key="6">
    <source>
        <dbReference type="Proteomes" id="UP000632222"/>
    </source>
</evidence>
<evidence type="ECO:0000313" key="5">
    <source>
        <dbReference type="EMBL" id="GGJ40984.1"/>
    </source>
</evidence>
<dbReference type="PANTHER" id="PTHR42939:SF1">
    <property type="entry name" value="ABC TRANSPORTER ATP-BINDING PROTEIN ALBC-RELATED"/>
    <property type="match status" value="1"/>
</dbReference>
<dbReference type="Pfam" id="PF00005">
    <property type="entry name" value="ABC_tran"/>
    <property type="match status" value="1"/>
</dbReference>
<dbReference type="InterPro" id="IPR003439">
    <property type="entry name" value="ABC_transporter-like_ATP-bd"/>
</dbReference>
<sequence length="245" mass="26787">MIELIQYSKSYGAYQAVKPLSLTMNPGVVTSLLGPNGAGKTTTIRAIVGLTRPSAGQVKVEGIDVWKDPLKAKKRIGYIPDRPYLYGKLSARELLRFIAGVHGLSNANPHIETWLQFFGLEDFGNALIETYSHGMKQKLTVIAAMLPEPPVLVVDEPMVGLDPKAAKQVRELLQEHARKGNTVLLTTHSMPLAEAISEKIAVLHKGKLRALGNIAELKHLTHGGDLEDVFFKLLEEEEAQHAAAT</sequence>
<dbReference type="PANTHER" id="PTHR42939">
    <property type="entry name" value="ABC TRANSPORTER ATP-BINDING PROTEIN ALBC-RELATED"/>
    <property type="match status" value="1"/>
</dbReference>
<feature type="domain" description="ABC transporter" evidence="4">
    <location>
        <begin position="2"/>
        <end position="230"/>
    </location>
</feature>
<dbReference type="SUPFAM" id="SSF52540">
    <property type="entry name" value="P-loop containing nucleoside triphosphate hydrolases"/>
    <property type="match status" value="1"/>
</dbReference>
<name>A0ABQ2D185_9DEIO</name>
<gene>
    <name evidence="5" type="ORF">GCM10008938_28790</name>
</gene>
<dbReference type="Gene3D" id="3.40.50.300">
    <property type="entry name" value="P-loop containing nucleotide triphosphate hydrolases"/>
    <property type="match status" value="1"/>
</dbReference>
<evidence type="ECO:0000256" key="3">
    <source>
        <dbReference type="ARBA" id="ARBA00022840"/>
    </source>
</evidence>
<dbReference type="RefSeq" id="WP_189003453.1">
    <property type="nucleotide sequence ID" value="NZ_BMOD01000010.1"/>
</dbReference>
<evidence type="ECO:0000256" key="1">
    <source>
        <dbReference type="ARBA" id="ARBA00022448"/>
    </source>
</evidence>
<dbReference type="SMART" id="SM00382">
    <property type="entry name" value="AAA"/>
    <property type="match status" value="1"/>
</dbReference>
<proteinExistence type="predicted"/>
<reference evidence="6" key="1">
    <citation type="journal article" date="2019" name="Int. J. Syst. Evol. Microbiol.">
        <title>The Global Catalogue of Microorganisms (GCM) 10K type strain sequencing project: providing services to taxonomists for standard genome sequencing and annotation.</title>
        <authorList>
            <consortium name="The Broad Institute Genomics Platform"/>
            <consortium name="The Broad Institute Genome Sequencing Center for Infectious Disease"/>
            <person name="Wu L."/>
            <person name="Ma J."/>
        </authorList>
    </citation>
    <scope>NUCLEOTIDE SEQUENCE [LARGE SCALE GENOMIC DNA]</scope>
    <source>
        <strain evidence="6">JCM 14370</strain>
    </source>
</reference>
<dbReference type="CDD" id="cd03230">
    <property type="entry name" value="ABC_DR_subfamily_A"/>
    <property type="match status" value="1"/>
</dbReference>
<dbReference type="EMBL" id="BMOD01000010">
    <property type="protein sequence ID" value="GGJ40984.1"/>
    <property type="molecule type" value="Genomic_DNA"/>
</dbReference>
<accession>A0ABQ2D185</accession>
<keyword evidence="1" id="KW-0813">Transport</keyword>
<organism evidence="5 6">
    <name type="scientific">Deinococcus roseus</name>
    <dbReference type="NCBI Taxonomy" id="392414"/>
    <lineage>
        <taxon>Bacteria</taxon>
        <taxon>Thermotogati</taxon>
        <taxon>Deinococcota</taxon>
        <taxon>Deinococci</taxon>
        <taxon>Deinococcales</taxon>
        <taxon>Deinococcaceae</taxon>
        <taxon>Deinococcus</taxon>
    </lineage>
</organism>
<dbReference type="PROSITE" id="PS50893">
    <property type="entry name" value="ABC_TRANSPORTER_2"/>
    <property type="match status" value="1"/>
</dbReference>
<dbReference type="GO" id="GO:0005524">
    <property type="term" value="F:ATP binding"/>
    <property type="evidence" value="ECO:0007669"/>
    <property type="project" value="UniProtKB-KW"/>
</dbReference>
<comment type="caution">
    <text evidence="5">The sequence shown here is derived from an EMBL/GenBank/DDBJ whole genome shotgun (WGS) entry which is preliminary data.</text>
</comment>